<keyword evidence="4" id="KW-0793">Thylakoid</keyword>
<keyword evidence="5" id="KW-0472">Membrane</keyword>
<evidence type="ECO:0000256" key="2">
    <source>
        <dbReference type="ARBA" id="ARBA00022549"/>
    </source>
</evidence>
<evidence type="ECO:0000256" key="3">
    <source>
        <dbReference type="ARBA" id="ARBA00022738"/>
    </source>
</evidence>
<dbReference type="Proteomes" id="UP001328733">
    <property type="component" value="Unassembled WGS sequence"/>
</dbReference>
<evidence type="ECO:0000256" key="4">
    <source>
        <dbReference type="ARBA" id="ARBA00023078"/>
    </source>
</evidence>
<dbReference type="RefSeq" id="WP_332863338.1">
    <property type="nucleotide sequence ID" value="NZ_JBAFSM010000002.1"/>
</dbReference>
<protein>
    <submittedName>
        <fullName evidence="8">DUF1816 domain-containing protein</fullName>
    </submittedName>
</protein>
<evidence type="ECO:0000313" key="8">
    <source>
        <dbReference type="EMBL" id="MEG3435890.1"/>
    </source>
</evidence>
<dbReference type="SMART" id="SM01094">
    <property type="entry name" value="CpcD"/>
    <property type="match status" value="1"/>
</dbReference>
<evidence type="ECO:0000313" key="9">
    <source>
        <dbReference type="Proteomes" id="UP001328733"/>
    </source>
</evidence>
<comment type="caution">
    <text evidence="8">The sequence shown here is derived from an EMBL/GenBank/DDBJ whole genome shotgun (WGS) entry which is preliminary data.</text>
</comment>
<name>A0AAW9QFW7_9CHRO</name>
<dbReference type="InterPro" id="IPR014945">
    <property type="entry name" value="DUF1816"/>
</dbReference>
<keyword evidence="9" id="KW-1185">Reference proteome</keyword>
<feature type="domain" description="CpcD-like" evidence="7">
    <location>
        <begin position="10"/>
        <end position="62"/>
    </location>
</feature>
<keyword evidence="2" id="KW-0042">Antenna complex</keyword>
<evidence type="ECO:0000259" key="7">
    <source>
        <dbReference type="PROSITE" id="PS51441"/>
    </source>
</evidence>
<dbReference type="PROSITE" id="PS51441">
    <property type="entry name" value="CPCD_LIKE"/>
    <property type="match status" value="1"/>
</dbReference>
<evidence type="ECO:0000256" key="6">
    <source>
        <dbReference type="PROSITE-ProRule" id="PRU00771"/>
    </source>
</evidence>
<dbReference type="InterPro" id="IPR008213">
    <property type="entry name" value="CpcD-like_dom"/>
</dbReference>
<dbReference type="EMBL" id="JBAFSM010000002">
    <property type="protein sequence ID" value="MEG3435890.1"/>
    <property type="molecule type" value="Genomic_DNA"/>
</dbReference>
<evidence type="ECO:0000256" key="1">
    <source>
        <dbReference type="ARBA" id="ARBA00004445"/>
    </source>
</evidence>
<proteinExistence type="predicted"/>
<gene>
    <name evidence="8" type="ORF">V0288_02060</name>
</gene>
<comment type="subcellular location">
    <subcellularLocation>
        <location evidence="1">Cellular thylakoid membrane</location>
        <topology evidence="1">Peripheral membrane protein</topology>
        <orientation evidence="1">Cytoplasmic side</orientation>
    </subcellularLocation>
</comment>
<dbReference type="AlphaFoldDB" id="A0AAW9QFW7"/>
<dbReference type="GO" id="GO:0030089">
    <property type="term" value="C:phycobilisome"/>
    <property type="evidence" value="ECO:0007669"/>
    <property type="project" value="UniProtKB-UniRule"/>
</dbReference>
<dbReference type="GO" id="GO:0031676">
    <property type="term" value="C:plasma membrane-derived thylakoid membrane"/>
    <property type="evidence" value="ECO:0007669"/>
    <property type="project" value="UniProtKB-SubCell"/>
</dbReference>
<dbReference type="Pfam" id="PF08846">
    <property type="entry name" value="DUF1816"/>
    <property type="match status" value="1"/>
</dbReference>
<organism evidence="8 9">
    <name type="scientific">Pannus brasiliensis CCIBt3594</name>
    <dbReference type="NCBI Taxonomy" id="1427578"/>
    <lineage>
        <taxon>Bacteria</taxon>
        <taxon>Bacillati</taxon>
        <taxon>Cyanobacteriota</taxon>
        <taxon>Cyanophyceae</taxon>
        <taxon>Oscillatoriophycideae</taxon>
        <taxon>Chroococcales</taxon>
        <taxon>Microcystaceae</taxon>
        <taxon>Pannus</taxon>
    </lineage>
</organism>
<sequence length="138" mass="15583">MQEANNRKDSPIFLYEVVFPNPGGSFTRRFSRVILRVPRNRMGAETKRILREGGTILAIKPLSIDGGVPETVPDVLPWWVEIGTEEPRCLYYFGPFDSYEEALSNQAGYIEDLESESAIGIVTAIKQCQPEILTIEDF</sequence>
<evidence type="ECO:0000256" key="5">
    <source>
        <dbReference type="ARBA" id="ARBA00023136"/>
    </source>
</evidence>
<reference evidence="8 9" key="1">
    <citation type="submission" date="2024-01" db="EMBL/GenBank/DDBJ databases">
        <title>Genomic insights into the taxonomy and metabolism of the cyanobacterium Pannus brasiliensis CCIBt3594.</title>
        <authorList>
            <person name="Machado M."/>
            <person name="Botero N.B."/>
            <person name="Andreote A.P.D."/>
            <person name="Feitosa A.M.T."/>
            <person name="Popin R."/>
            <person name="Sivonen K."/>
            <person name="Fiore M.F."/>
        </authorList>
    </citation>
    <scope>NUCLEOTIDE SEQUENCE [LARGE SCALE GENOMIC DNA]</scope>
    <source>
        <strain evidence="8 9">CCIBt3594</strain>
    </source>
</reference>
<keyword evidence="3 6" id="KW-0605">Phycobilisome</keyword>
<dbReference type="Pfam" id="PF01383">
    <property type="entry name" value="CpcD"/>
    <property type="match status" value="1"/>
</dbReference>
<accession>A0AAW9QFW7</accession>